<reference evidence="2" key="1">
    <citation type="submission" date="2022-09" db="EMBL/GenBank/DDBJ databases">
        <title>Aureispira anguillicida sp. nov., isolated from Leptocephalus of Japanese eel Anguilla japonica.</title>
        <authorList>
            <person name="Yuasa K."/>
            <person name="Mekata T."/>
            <person name="Ikunari K."/>
        </authorList>
    </citation>
    <scope>NUCLEOTIDE SEQUENCE</scope>
    <source>
        <strain evidence="2">EL160426</strain>
    </source>
</reference>
<evidence type="ECO:0000256" key="1">
    <source>
        <dbReference type="SAM" id="MobiDB-lite"/>
    </source>
</evidence>
<dbReference type="KEGG" id="aup:AsAng_0002670"/>
<evidence type="ECO:0000313" key="3">
    <source>
        <dbReference type="Proteomes" id="UP001060919"/>
    </source>
</evidence>
<proteinExistence type="predicted"/>
<evidence type="ECO:0000313" key="2">
    <source>
        <dbReference type="EMBL" id="BDS09563.1"/>
    </source>
</evidence>
<dbReference type="Proteomes" id="UP001060919">
    <property type="component" value="Chromosome"/>
</dbReference>
<protein>
    <submittedName>
        <fullName evidence="2">Uncharacterized protein</fullName>
    </submittedName>
</protein>
<organism evidence="2 3">
    <name type="scientific">Aureispira anguillae</name>
    <dbReference type="NCBI Taxonomy" id="2864201"/>
    <lineage>
        <taxon>Bacteria</taxon>
        <taxon>Pseudomonadati</taxon>
        <taxon>Bacteroidota</taxon>
        <taxon>Saprospiria</taxon>
        <taxon>Saprospirales</taxon>
        <taxon>Saprospiraceae</taxon>
        <taxon>Aureispira</taxon>
    </lineage>
</organism>
<gene>
    <name evidence="2" type="ORF">AsAng_0002670</name>
</gene>
<keyword evidence="3" id="KW-1185">Reference proteome</keyword>
<feature type="region of interest" description="Disordered" evidence="1">
    <location>
        <begin position="1"/>
        <end position="32"/>
    </location>
</feature>
<dbReference type="EMBL" id="AP026867">
    <property type="protein sequence ID" value="BDS09563.1"/>
    <property type="molecule type" value="Genomic_DNA"/>
</dbReference>
<accession>A0A915Y9K3</accession>
<name>A0A915Y9K3_9BACT</name>
<sequence>MLQNVSSHFPEPRLKLAQNQAFDTKSGRTDSM</sequence>
<dbReference type="AlphaFoldDB" id="A0A915Y9K3"/>